<dbReference type="InterPro" id="IPR001107">
    <property type="entry name" value="Band_7"/>
</dbReference>
<dbReference type="PANTHER" id="PTHR43327:SF2">
    <property type="entry name" value="MODULATOR OF FTSH PROTEASE HFLK"/>
    <property type="match status" value="1"/>
</dbReference>
<evidence type="ECO:0000256" key="5">
    <source>
        <dbReference type="ARBA" id="ARBA00023136"/>
    </source>
</evidence>
<sequence>MKNPKAAIIKTRKVRIMNGNYNFGGSYAKKPINFDKEKFKKIAITVVIVVLALILLSTCWYTVKDYQGAVITTFGKATGTASAGIHFKLPFGIQKVKLVDVNNIKKIEIGYSGSGEAVESESKMITGDYNIVNVDFVVEYKISDPVKFLFASKQPELILKNLSQSQIRNVIGSYNVDSVLTDKKLEIQLEIKDLITEELSKYDIGLILLNVLIQDAEAPTDAVSQAFKNVEAARQGMETAINEANAYQNKMIPEAEAQADKLLQNAQYLKEKRINEAHEQVAMFEAMYSEYNLNPDITRARMYYEAIETALPGVKIIINTSDGSDIFKFMPLE</sequence>
<dbReference type="GO" id="GO:0016020">
    <property type="term" value="C:membrane"/>
    <property type="evidence" value="ECO:0007669"/>
    <property type="project" value="UniProtKB-SubCell"/>
</dbReference>
<evidence type="ECO:0000256" key="4">
    <source>
        <dbReference type="ARBA" id="ARBA00022989"/>
    </source>
</evidence>
<dbReference type="Pfam" id="PF01145">
    <property type="entry name" value="Band_7"/>
    <property type="match status" value="1"/>
</dbReference>
<feature type="coiled-coil region" evidence="6">
    <location>
        <begin position="230"/>
        <end position="272"/>
    </location>
</feature>
<evidence type="ECO:0000256" key="6">
    <source>
        <dbReference type="SAM" id="Coils"/>
    </source>
</evidence>
<name>A0A645C6S7_9ZZZZ</name>
<gene>
    <name evidence="9" type="primary">hflK_8</name>
    <name evidence="9" type="ORF">SDC9_120430</name>
</gene>
<dbReference type="InterPro" id="IPR050710">
    <property type="entry name" value="Band7/mec-2_domain"/>
</dbReference>
<evidence type="ECO:0000256" key="1">
    <source>
        <dbReference type="ARBA" id="ARBA00004370"/>
    </source>
</evidence>
<dbReference type="PANTHER" id="PTHR43327">
    <property type="entry name" value="STOMATIN-LIKE PROTEIN 2, MITOCHONDRIAL"/>
    <property type="match status" value="1"/>
</dbReference>
<dbReference type="SUPFAM" id="SSF117892">
    <property type="entry name" value="Band 7/SPFH domain"/>
    <property type="match status" value="1"/>
</dbReference>
<dbReference type="GO" id="GO:0006508">
    <property type="term" value="P:proteolysis"/>
    <property type="evidence" value="ECO:0007669"/>
    <property type="project" value="UniProtKB-KW"/>
</dbReference>
<dbReference type="NCBIfam" id="TIGR01933">
    <property type="entry name" value="hflK"/>
    <property type="match status" value="1"/>
</dbReference>
<keyword evidence="6" id="KW-0175">Coiled coil</keyword>
<dbReference type="InterPro" id="IPR010201">
    <property type="entry name" value="HflK"/>
</dbReference>
<dbReference type="CDD" id="cd03404">
    <property type="entry name" value="SPFH_HflK"/>
    <property type="match status" value="1"/>
</dbReference>
<reference evidence="9" key="1">
    <citation type="submission" date="2019-08" db="EMBL/GenBank/DDBJ databases">
        <authorList>
            <person name="Kucharzyk K."/>
            <person name="Murdoch R.W."/>
            <person name="Higgins S."/>
            <person name="Loffler F."/>
        </authorList>
    </citation>
    <scope>NUCLEOTIDE SEQUENCE</scope>
</reference>
<evidence type="ECO:0000259" key="8">
    <source>
        <dbReference type="SMART" id="SM00244"/>
    </source>
</evidence>
<evidence type="ECO:0000256" key="2">
    <source>
        <dbReference type="ARBA" id="ARBA00006971"/>
    </source>
</evidence>
<dbReference type="SMART" id="SM00244">
    <property type="entry name" value="PHB"/>
    <property type="match status" value="1"/>
</dbReference>
<evidence type="ECO:0000256" key="7">
    <source>
        <dbReference type="SAM" id="Phobius"/>
    </source>
</evidence>
<comment type="similarity">
    <text evidence="2">Belongs to the band 7/mec-2 family. HflK subfamily.</text>
</comment>
<dbReference type="AlphaFoldDB" id="A0A645C6S7"/>
<dbReference type="EMBL" id="VSSQ01025373">
    <property type="protein sequence ID" value="MPM73450.1"/>
    <property type="molecule type" value="Genomic_DNA"/>
</dbReference>
<feature type="transmembrane region" description="Helical" evidence="7">
    <location>
        <begin position="42"/>
        <end position="63"/>
    </location>
</feature>
<evidence type="ECO:0000256" key="3">
    <source>
        <dbReference type="ARBA" id="ARBA00022692"/>
    </source>
</evidence>
<dbReference type="Gene3D" id="3.30.479.30">
    <property type="entry name" value="Band 7 domain"/>
    <property type="match status" value="1"/>
</dbReference>
<comment type="subcellular location">
    <subcellularLocation>
        <location evidence="1">Membrane</location>
    </subcellularLocation>
</comment>
<proteinExistence type="inferred from homology"/>
<keyword evidence="5 7" id="KW-0472">Membrane</keyword>
<evidence type="ECO:0000313" key="9">
    <source>
        <dbReference type="EMBL" id="MPM73450.1"/>
    </source>
</evidence>
<keyword evidence="9" id="KW-0645">Protease</keyword>
<feature type="domain" description="Band 7" evidence="8">
    <location>
        <begin position="58"/>
        <end position="231"/>
    </location>
</feature>
<keyword evidence="4 7" id="KW-1133">Transmembrane helix</keyword>
<accession>A0A645C6S7</accession>
<dbReference type="InterPro" id="IPR036013">
    <property type="entry name" value="Band_7/SPFH_dom_sf"/>
</dbReference>
<protein>
    <submittedName>
        <fullName evidence="9">Modulator of FtsH protease HflK</fullName>
    </submittedName>
</protein>
<keyword evidence="9" id="KW-0378">Hydrolase</keyword>
<comment type="caution">
    <text evidence="9">The sequence shown here is derived from an EMBL/GenBank/DDBJ whole genome shotgun (WGS) entry which is preliminary data.</text>
</comment>
<organism evidence="9">
    <name type="scientific">bioreactor metagenome</name>
    <dbReference type="NCBI Taxonomy" id="1076179"/>
    <lineage>
        <taxon>unclassified sequences</taxon>
        <taxon>metagenomes</taxon>
        <taxon>ecological metagenomes</taxon>
    </lineage>
</organism>
<keyword evidence="3 7" id="KW-0812">Transmembrane</keyword>
<dbReference type="GO" id="GO:0008233">
    <property type="term" value="F:peptidase activity"/>
    <property type="evidence" value="ECO:0007669"/>
    <property type="project" value="UniProtKB-KW"/>
</dbReference>